<reference evidence="3 4" key="1">
    <citation type="submission" date="2019-03" db="EMBL/GenBank/DDBJ databases">
        <title>Genomic Encyclopedia of Type Strains, Phase IV (KMG-IV): sequencing the most valuable type-strain genomes for metagenomic binning, comparative biology and taxonomic classification.</title>
        <authorList>
            <person name="Goeker M."/>
        </authorList>
    </citation>
    <scope>NUCLEOTIDE SEQUENCE [LARGE SCALE GENOMIC DNA]</scope>
    <source>
        <strain evidence="3 4">DSM 101</strain>
    </source>
</reference>
<dbReference type="RefSeq" id="WP_131833879.1">
    <property type="nucleotide sequence ID" value="NZ_SMFY01000001.1"/>
</dbReference>
<gene>
    <name evidence="3" type="ORF">EV667_0652</name>
</gene>
<keyword evidence="4" id="KW-1185">Reference proteome</keyword>
<dbReference type="Proteomes" id="UP000295030">
    <property type="component" value="Unassembled WGS sequence"/>
</dbReference>
<evidence type="ECO:0000256" key="2">
    <source>
        <dbReference type="SAM" id="SignalP"/>
    </source>
</evidence>
<organism evidence="3 4">
    <name type="scientific">Ancylobacter aquaticus</name>
    <dbReference type="NCBI Taxonomy" id="100"/>
    <lineage>
        <taxon>Bacteria</taxon>
        <taxon>Pseudomonadati</taxon>
        <taxon>Pseudomonadota</taxon>
        <taxon>Alphaproteobacteria</taxon>
        <taxon>Hyphomicrobiales</taxon>
        <taxon>Xanthobacteraceae</taxon>
        <taxon>Ancylobacter</taxon>
    </lineage>
</organism>
<feature type="compositionally biased region" description="Pro residues" evidence="1">
    <location>
        <begin position="116"/>
        <end position="132"/>
    </location>
</feature>
<proteinExistence type="predicted"/>
<evidence type="ECO:0000313" key="3">
    <source>
        <dbReference type="EMBL" id="TCK30561.1"/>
    </source>
</evidence>
<keyword evidence="2" id="KW-0732">Signal</keyword>
<dbReference type="AlphaFoldDB" id="A0A4R1I8P5"/>
<dbReference type="OrthoDB" id="7870871at2"/>
<feature type="signal peptide" evidence="2">
    <location>
        <begin position="1"/>
        <end position="26"/>
    </location>
</feature>
<dbReference type="EMBL" id="SMFY01000001">
    <property type="protein sequence ID" value="TCK30561.1"/>
    <property type="molecule type" value="Genomic_DNA"/>
</dbReference>
<accession>A0A4R1I8P5</accession>
<protein>
    <submittedName>
        <fullName evidence="3">Uncharacterized protein</fullName>
    </submittedName>
</protein>
<feature type="region of interest" description="Disordered" evidence="1">
    <location>
        <begin position="105"/>
        <end position="156"/>
    </location>
</feature>
<name>A0A4R1I8P5_ANCAQ</name>
<sequence>MGEFSISARAALAGVAVLAGSVLAQAQTAAGKPGADPSAAVERVRFTVQPVEGGLMRLDTESGAMSFCAQRSSSWVCETVPDDRRALEAEIGRLQARLEALEKNRASGGGGVPDIMAPPPATSPDAAPPDASPPAASSPDADGELPAQARQRFDQAIDLAEHAFQRFVEMIERLRKDLPTDGSAATPPPKGEPF</sequence>
<comment type="caution">
    <text evidence="3">The sequence shown here is derived from an EMBL/GenBank/DDBJ whole genome shotgun (WGS) entry which is preliminary data.</text>
</comment>
<feature type="chain" id="PRO_5020570285" evidence="2">
    <location>
        <begin position="27"/>
        <end position="194"/>
    </location>
</feature>
<evidence type="ECO:0000256" key="1">
    <source>
        <dbReference type="SAM" id="MobiDB-lite"/>
    </source>
</evidence>
<evidence type="ECO:0000313" key="4">
    <source>
        <dbReference type="Proteomes" id="UP000295030"/>
    </source>
</evidence>